<dbReference type="EMBL" id="JAPDRQ010000155">
    <property type="protein sequence ID" value="KAJ9653408.1"/>
    <property type="molecule type" value="Genomic_DNA"/>
</dbReference>
<dbReference type="Proteomes" id="UP001172386">
    <property type="component" value="Unassembled WGS sequence"/>
</dbReference>
<accession>A0ACC3A036</accession>
<reference evidence="1" key="1">
    <citation type="submission" date="2022-10" db="EMBL/GenBank/DDBJ databases">
        <title>Culturing micro-colonial fungi from biological soil crusts in the Mojave desert and describing Neophaeococcomyces mojavensis, and introducing the new genera and species Taxawa tesnikishii.</title>
        <authorList>
            <person name="Kurbessoian T."/>
            <person name="Stajich J.E."/>
        </authorList>
    </citation>
    <scope>NUCLEOTIDE SEQUENCE</scope>
    <source>
        <strain evidence="1">JES_112</strain>
    </source>
</reference>
<sequence length="143" mass="16119">MASDSLIAEIRNLEEQTWKALSNDGKALLPFLSEDCIFLFPLGMKLSGNTDPNIKEVMSSDAFIPWKSYQMTDVAVTPIGNEGAVISYRVKAKREKAVEHDHSFRALVSSTWRKDSVNGAWQLCVHQQTPFEMEIEDLARVDD</sequence>
<comment type="caution">
    <text evidence="1">The sequence shown here is derived from an EMBL/GenBank/DDBJ whole genome shotgun (WGS) entry which is preliminary data.</text>
</comment>
<evidence type="ECO:0000313" key="1">
    <source>
        <dbReference type="EMBL" id="KAJ9653408.1"/>
    </source>
</evidence>
<gene>
    <name evidence="1" type="ORF">H2198_007406</name>
</gene>
<name>A0ACC3A036_9EURO</name>
<protein>
    <submittedName>
        <fullName evidence="1">Uncharacterized protein</fullName>
    </submittedName>
</protein>
<proteinExistence type="predicted"/>
<keyword evidence="2" id="KW-1185">Reference proteome</keyword>
<evidence type="ECO:0000313" key="2">
    <source>
        <dbReference type="Proteomes" id="UP001172386"/>
    </source>
</evidence>
<organism evidence="1 2">
    <name type="scientific">Neophaeococcomyces mojaviensis</name>
    <dbReference type="NCBI Taxonomy" id="3383035"/>
    <lineage>
        <taxon>Eukaryota</taxon>
        <taxon>Fungi</taxon>
        <taxon>Dikarya</taxon>
        <taxon>Ascomycota</taxon>
        <taxon>Pezizomycotina</taxon>
        <taxon>Eurotiomycetes</taxon>
        <taxon>Chaetothyriomycetidae</taxon>
        <taxon>Chaetothyriales</taxon>
        <taxon>Chaetothyriales incertae sedis</taxon>
        <taxon>Neophaeococcomyces</taxon>
    </lineage>
</organism>